<dbReference type="InterPro" id="IPR011990">
    <property type="entry name" value="TPR-like_helical_dom_sf"/>
</dbReference>
<dbReference type="RefSeq" id="WP_129602204.1">
    <property type="nucleotide sequence ID" value="NZ_SBLB01000003.1"/>
</dbReference>
<keyword evidence="4" id="KW-1185">Reference proteome</keyword>
<name>A0A4Q2UPY4_9BACT</name>
<dbReference type="AlphaFoldDB" id="A0A4Q2UPY4"/>
<comment type="caution">
    <text evidence="3">The sequence shown here is derived from an EMBL/GenBank/DDBJ whole genome shotgun (WGS) entry which is preliminary data.</text>
</comment>
<dbReference type="Gene3D" id="1.25.40.10">
    <property type="entry name" value="Tetratricopeptide repeat domain"/>
    <property type="match status" value="1"/>
</dbReference>
<dbReference type="Proteomes" id="UP000290407">
    <property type="component" value="Unassembled WGS sequence"/>
</dbReference>
<feature type="chain" id="PRO_5020250125" evidence="2">
    <location>
        <begin position="21"/>
        <end position="465"/>
    </location>
</feature>
<evidence type="ECO:0000313" key="3">
    <source>
        <dbReference type="EMBL" id="RYC69851.1"/>
    </source>
</evidence>
<organism evidence="3 4">
    <name type="scientific">Spirosoma sordidisoli</name>
    <dbReference type="NCBI Taxonomy" id="2502893"/>
    <lineage>
        <taxon>Bacteria</taxon>
        <taxon>Pseudomonadati</taxon>
        <taxon>Bacteroidota</taxon>
        <taxon>Cytophagia</taxon>
        <taxon>Cytophagales</taxon>
        <taxon>Cytophagaceae</taxon>
        <taxon>Spirosoma</taxon>
    </lineage>
</organism>
<dbReference type="SUPFAM" id="SSF48452">
    <property type="entry name" value="TPR-like"/>
    <property type="match status" value="1"/>
</dbReference>
<feature type="repeat" description="TPR" evidence="1">
    <location>
        <begin position="69"/>
        <end position="102"/>
    </location>
</feature>
<dbReference type="EMBL" id="SBLB01000003">
    <property type="protein sequence ID" value="RYC69851.1"/>
    <property type="molecule type" value="Genomic_DNA"/>
</dbReference>
<evidence type="ECO:0000313" key="4">
    <source>
        <dbReference type="Proteomes" id="UP000290407"/>
    </source>
</evidence>
<protein>
    <submittedName>
        <fullName evidence="3">Tetratricopeptide repeat protein</fullName>
    </submittedName>
</protein>
<keyword evidence="1" id="KW-0802">TPR repeat</keyword>
<evidence type="ECO:0000256" key="2">
    <source>
        <dbReference type="SAM" id="SignalP"/>
    </source>
</evidence>
<sequence>MKISIYGLLLLFALSVKVSAQPAAGLAQALRYIKAGNTLREANQFTQAAKYLNQGLAGAKNAKDAYWMAAAYENLGWLYRDMNDATQATFYLNKAFDLYKGKYSVSALALQKFVGGLKKQEEIYGGIDIGARGVKVSVIALQYASNGRPNFRIIKAESINTGAAEGTPAAFAATAKAVRSYLDTLLNRRSIVRNRVFVVGSSGLKTVLENASKLPDLNKALKSELSSVWPNDIPFIDAATEAELTVRGTIAQNEWLTTATLDIGSGNTKGGYFTADNQFEYVDFPGTSAMTRKIQDSGKPVAQSAQQVYTDEMQSVVGRELGRKPEFENRRKIYVFGGIVYALITYLHPQETNKTVVQFSYKDALKFQDLAIRNYEALTNPDMSGIDSDDVFKKAQADVKTVREKIFKRDEIIAGATLLRGILEECRRNNPETKEFHFHRNGQIGWISGFIMKMIETEYQQQKEQ</sequence>
<gene>
    <name evidence="3" type="ORF">EQG79_14765</name>
</gene>
<proteinExistence type="predicted"/>
<dbReference type="InterPro" id="IPR019734">
    <property type="entry name" value="TPR_rpt"/>
</dbReference>
<feature type="signal peptide" evidence="2">
    <location>
        <begin position="1"/>
        <end position="20"/>
    </location>
</feature>
<dbReference type="PROSITE" id="PS50005">
    <property type="entry name" value="TPR"/>
    <property type="match status" value="1"/>
</dbReference>
<accession>A0A4Q2UPY4</accession>
<keyword evidence="2" id="KW-0732">Signal</keyword>
<reference evidence="3 4" key="1">
    <citation type="submission" date="2019-01" db="EMBL/GenBank/DDBJ databases">
        <title>Spirosoma flava sp. nov., a propanil-degrading bacterium isolated from herbicide-contaminated soil.</title>
        <authorList>
            <person name="Zhang L."/>
            <person name="Jiang J.-D."/>
        </authorList>
    </citation>
    <scope>NUCLEOTIDE SEQUENCE [LARGE SCALE GENOMIC DNA]</scope>
    <source>
        <strain evidence="3 4">TY50</strain>
    </source>
</reference>
<evidence type="ECO:0000256" key="1">
    <source>
        <dbReference type="PROSITE-ProRule" id="PRU00339"/>
    </source>
</evidence>